<sequence length="169" mass="18827">MYSCSEFPISRINRQVIIKSIRAISDFTNDVAADKIGEFHGEGVEMVNHSIGQLLNSSRTQPPMKKFQSKLIQSTPQSFNPRFCAITTSGSGPSPILSTSKQPIRPSTSQPPAMTPSNSLQIVGSSSHNDAFEISSLLHLASQVFHRRHVSLRLKARSQEWHQNTIKQW</sequence>
<organism evidence="2 3">
    <name type="scientific">Austropuccinia psidii MF-1</name>
    <dbReference type="NCBI Taxonomy" id="1389203"/>
    <lineage>
        <taxon>Eukaryota</taxon>
        <taxon>Fungi</taxon>
        <taxon>Dikarya</taxon>
        <taxon>Basidiomycota</taxon>
        <taxon>Pucciniomycotina</taxon>
        <taxon>Pucciniomycetes</taxon>
        <taxon>Pucciniales</taxon>
        <taxon>Sphaerophragmiaceae</taxon>
        <taxon>Austropuccinia</taxon>
    </lineage>
</organism>
<accession>A0A9Q3BYA0</accession>
<feature type="region of interest" description="Disordered" evidence="1">
    <location>
        <begin position="90"/>
        <end position="118"/>
    </location>
</feature>
<evidence type="ECO:0000313" key="2">
    <source>
        <dbReference type="EMBL" id="MBW0473508.1"/>
    </source>
</evidence>
<evidence type="ECO:0000313" key="3">
    <source>
        <dbReference type="Proteomes" id="UP000765509"/>
    </source>
</evidence>
<keyword evidence="3" id="KW-1185">Reference proteome</keyword>
<dbReference type="AlphaFoldDB" id="A0A9Q3BYA0"/>
<dbReference type="Proteomes" id="UP000765509">
    <property type="component" value="Unassembled WGS sequence"/>
</dbReference>
<protein>
    <submittedName>
        <fullName evidence="2">Uncharacterized protein</fullName>
    </submittedName>
</protein>
<comment type="caution">
    <text evidence="2">The sequence shown here is derived from an EMBL/GenBank/DDBJ whole genome shotgun (WGS) entry which is preliminary data.</text>
</comment>
<name>A0A9Q3BYA0_9BASI</name>
<proteinExistence type="predicted"/>
<evidence type="ECO:0000256" key="1">
    <source>
        <dbReference type="SAM" id="MobiDB-lite"/>
    </source>
</evidence>
<gene>
    <name evidence="2" type="ORF">O181_013223</name>
</gene>
<reference evidence="2" key="1">
    <citation type="submission" date="2021-03" db="EMBL/GenBank/DDBJ databases">
        <title>Draft genome sequence of rust myrtle Austropuccinia psidii MF-1, a brazilian biotype.</title>
        <authorList>
            <person name="Quecine M.C."/>
            <person name="Pachon D.M.R."/>
            <person name="Bonatelli M.L."/>
            <person name="Correr F.H."/>
            <person name="Franceschini L.M."/>
            <person name="Leite T.F."/>
            <person name="Margarido G.R.A."/>
            <person name="Almeida C.A."/>
            <person name="Ferrarezi J.A."/>
            <person name="Labate C.A."/>
        </authorList>
    </citation>
    <scope>NUCLEOTIDE SEQUENCE</scope>
    <source>
        <strain evidence="2">MF-1</strain>
    </source>
</reference>
<dbReference type="EMBL" id="AVOT02003431">
    <property type="protein sequence ID" value="MBW0473508.1"/>
    <property type="molecule type" value="Genomic_DNA"/>
</dbReference>